<evidence type="ECO:0000313" key="1">
    <source>
        <dbReference type="EMBL" id="KKK73092.1"/>
    </source>
</evidence>
<dbReference type="EMBL" id="LAZR01056945">
    <property type="protein sequence ID" value="KKK73092.1"/>
    <property type="molecule type" value="Genomic_DNA"/>
</dbReference>
<reference evidence="1" key="1">
    <citation type="journal article" date="2015" name="Nature">
        <title>Complex archaea that bridge the gap between prokaryotes and eukaryotes.</title>
        <authorList>
            <person name="Spang A."/>
            <person name="Saw J.H."/>
            <person name="Jorgensen S.L."/>
            <person name="Zaremba-Niedzwiedzka K."/>
            <person name="Martijn J."/>
            <person name="Lind A.E."/>
            <person name="van Eijk R."/>
            <person name="Schleper C."/>
            <person name="Guy L."/>
            <person name="Ettema T.J."/>
        </authorList>
    </citation>
    <scope>NUCLEOTIDE SEQUENCE</scope>
</reference>
<sequence length="108" mass="12180">MTFRLIFDISSVKPQYGDIKDELPSITDDPRTTQFRAISTMSMDTNKSVDPNILEIIMKKEGYKGIVVSTRGTSSRMATSKKFEVTGARDVLETIKLMGFLEYTSDQD</sequence>
<proteinExistence type="predicted"/>
<name>A0A0F8XVG0_9ZZZZ</name>
<organism evidence="1">
    <name type="scientific">marine sediment metagenome</name>
    <dbReference type="NCBI Taxonomy" id="412755"/>
    <lineage>
        <taxon>unclassified sequences</taxon>
        <taxon>metagenomes</taxon>
        <taxon>ecological metagenomes</taxon>
    </lineage>
</organism>
<gene>
    <name evidence="1" type="ORF">LCGC14_2897290</name>
</gene>
<feature type="non-terminal residue" evidence="1">
    <location>
        <position position="108"/>
    </location>
</feature>
<accession>A0A0F8XVG0</accession>
<protein>
    <submittedName>
        <fullName evidence="1">Uncharacterized protein</fullName>
    </submittedName>
</protein>
<dbReference type="AlphaFoldDB" id="A0A0F8XVG0"/>
<comment type="caution">
    <text evidence="1">The sequence shown here is derived from an EMBL/GenBank/DDBJ whole genome shotgun (WGS) entry which is preliminary data.</text>
</comment>